<dbReference type="Ensembl" id="ENSCMMT00000004435.1">
    <property type="protein sequence ID" value="ENSCMMP00000003965.1"/>
    <property type="gene ID" value="ENSCMMG00000002514.1"/>
</dbReference>
<organism evidence="1 2">
    <name type="scientific">Cairina moschata</name>
    <name type="common">Muscovy duck</name>
    <dbReference type="NCBI Taxonomy" id="8855"/>
    <lineage>
        <taxon>Eukaryota</taxon>
        <taxon>Metazoa</taxon>
        <taxon>Chordata</taxon>
        <taxon>Craniata</taxon>
        <taxon>Vertebrata</taxon>
        <taxon>Euteleostomi</taxon>
        <taxon>Archelosauria</taxon>
        <taxon>Archosauria</taxon>
        <taxon>Dinosauria</taxon>
        <taxon>Saurischia</taxon>
        <taxon>Theropoda</taxon>
        <taxon>Coelurosauria</taxon>
        <taxon>Aves</taxon>
        <taxon>Neognathae</taxon>
        <taxon>Galloanserae</taxon>
        <taxon>Anseriformes</taxon>
        <taxon>Anatidae</taxon>
        <taxon>Anatinae</taxon>
        <taxon>Cairina</taxon>
    </lineage>
</organism>
<keyword evidence="2" id="KW-1185">Reference proteome</keyword>
<reference evidence="1" key="3">
    <citation type="submission" date="2025-09" db="UniProtKB">
        <authorList>
            <consortium name="Ensembl"/>
        </authorList>
    </citation>
    <scope>IDENTIFICATION</scope>
</reference>
<reference evidence="1" key="2">
    <citation type="submission" date="2025-08" db="UniProtKB">
        <authorList>
            <consortium name="Ensembl"/>
        </authorList>
    </citation>
    <scope>IDENTIFICATION</scope>
</reference>
<proteinExistence type="predicted"/>
<dbReference type="AlphaFoldDB" id="A0A8C3BEA0"/>
<protein>
    <submittedName>
        <fullName evidence="1">Uncharacterized protein</fullName>
    </submittedName>
</protein>
<evidence type="ECO:0000313" key="2">
    <source>
        <dbReference type="Proteomes" id="UP000694556"/>
    </source>
</evidence>
<evidence type="ECO:0000313" key="1">
    <source>
        <dbReference type="Ensembl" id="ENSCMMP00000003965.1"/>
    </source>
</evidence>
<sequence length="120" mass="13756">FKLLWRWWSHRPWGCSRRGWTWCLGTRVSGDTGGRGWLHQVISEVKLLQHCSAQGSEGNYFPLVVKRGEEVTKKMALQLVCFSFQLLPHHVSWPLLPSLFSVIKTNQPTQPTSLDGFLPP</sequence>
<reference evidence="1" key="1">
    <citation type="submission" date="2018-09" db="EMBL/GenBank/DDBJ databases">
        <title>Common duck and Muscovy duck high density SNP chip.</title>
        <authorList>
            <person name="Vignal A."/>
            <person name="Thebault N."/>
            <person name="Warren W.C."/>
        </authorList>
    </citation>
    <scope>NUCLEOTIDE SEQUENCE [LARGE SCALE GENOMIC DNA]</scope>
</reference>
<name>A0A8C3BEA0_CAIMO</name>
<accession>A0A8C3BEA0</accession>
<dbReference type="Proteomes" id="UP000694556">
    <property type="component" value="Chromosome 2"/>
</dbReference>